<protein>
    <submittedName>
        <fullName evidence="1">Uncharacterized protein</fullName>
    </submittedName>
</protein>
<evidence type="ECO:0000313" key="1">
    <source>
        <dbReference type="EMBL" id="TCT14523.1"/>
    </source>
</evidence>
<comment type="caution">
    <text evidence="1">The sequence shown here is derived from an EMBL/GenBank/DDBJ whole genome shotgun (WGS) entry which is preliminary data.</text>
</comment>
<reference evidence="1 2" key="1">
    <citation type="submission" date="2019-03" db="EMBL/GenBank/DDBJ databases">
        <title>Genomic Encyclopedia of Type Strains, Phase IV (KMG-IV): sequencing the most valuable type-strain genomes for metagenomic binning, comparative biology and taxonomic classification.</title>
        <authorList>
            <person name="Goeker M."/>
        </authorList>
    </citation>
    <scope>NUCLEOTIDE SEQUENCE [LARGE SCALE GENOMIC DNA]</scope>
    <source>
        <strain evidence="1 2">DSM 24629</strain>
    </source>
</reference>
<keyword evidence="2" id="KW-1185">Reference proteome</keyword>
<evidence type="ECO:0000313" key="2">
    <source>
        <dbReference type="Proteomes" id="UP000294902"/>
    </source>
</evidence>
<organism evidence="1 2">
    <name type="scientific">Natranaerovirga pectinivora</name>
    <dbReference type="NCBI Taxonomy" id="682400"/>
    <lineage>
        <taxon>Bacteria</taxon>
        <taxon>Bacillati</taxon>
        <taxon>Bacillota</taxon>
        <taxon>Clostridia</taxon>
        <taxon>Lachnospirales</taxon>
        <taxon>Natranaerovirgaceae</taxon>
        <taxon>Natranaerovirga</taxon>
    </lineage>
</organism>
<dbReference type="AlphaFoldDB" id="A0A4V2V077"/>
<dbReference type="Proteomes" id="UP000294902">
    <property type="component" value="Unassembled WGS sequence"/>
</dbReference>
<sequence>MSKKRQYWENLKKEKEAKRLKKIELKKYKKDEFY</sequence>
<name>A0A4V2V077_9FIRM</name>
<gene>
    <name evidence="1" type="ORF">EDC18_1054</name>
</gene>
<proteinExistence type="predicted"/>
<dbReference type="EMBL" id="SMAL01000005">
    <property type="protein sequence ID" value="TCT14523.1"/>
    <property type="molecule type" value="Genomic_DNA"/>
</dbReference>
<accession>A0A4V2V077</accession>